<comment type="caution">
    <text evidence="9">The sequence shown here is derived from an EMBL/GenBank/DDBJ whole genome shotgun (WGS) entry which is preliminary data.</text>
</comment>
<dbReference type="PANTHER" id="PTHR42829">
    <property type="entry name" value="NADH-UBIQUINONE OXIDOREDUCTASE CHAIN 5"/>
    <property type="match status" value="1"/>
</dbReference>
<feature type="domain" description="NADH-Ubiquinone oxidoreductase (complex I) chain 5 N-terminal" evidence="8">
    <location>
        <begin position="73"/>
        <end position="112"/>
    </location>
</feature>
<dbReference type="InterPro" id="IPR003945">
    <property type="entry name" value="NU5C-like"/>
</dbReference>
<feature type="transmembrane region" description="Helical" evidence="6">
    <location>
        <begin position="248"/>
        <end position="266"/>
    </location>
</feature>
<feature type="transmembrane region" description="Helical" evidence="6">
    <location>
        <begin position="181"/>
        <end position="203"/>
    </location>
</feature>
<feature type="transmembrane region" description="Helical" evidence="6">
    <location>
        <begin position="38"/>
        <end position="58"/>
    </location>
</feature>
<dbReference type="PANTHER" id="PTHR42829:SF2">
    <property type="entry name" value="NADH-UBIQUINONE OXIDOREDUCTASE CHAIN 5"/>
    <property type="match status" value="1"/>
</dbReference>
<evidence type="ECO:0000256" key="1">
    <source>
        <dbReference type="ARBA" id="ARBA00004127"/>
    </source>
</evidence>
<dbReference type="Pfam" id="PF00662">
    <property type="entry name" value="Proton_antipo_N"/>
    <property type="match status" value="1"/>
</dbReference>
<evidence type="ECO:0000256" key="6">
    <source>
        <dbReference type="SAM" id="Phobius"/>
    </source>
</evidence>
<sequence>MKADDLIAALAAFAVLAPLIAAAVGLLHGSQVPGGPGAIAVTGTLAATAASVFLLVMISSLPQAVDYAVPLTPTGGIAITAGVRVDTLSASVAVMVSAVALAIQVFSLRYVRVRHSSYAAMVSLFTAAMLLVVLGSDLMVLYVGWEIMGLCSYLLIGHQWEERKNTTAAIKAFLMTRVGDVGFLFGIFTLGFAAGSFRISTVLAAVPRLPAGLVLLAAVLLTLGVVAKAGQFPLHGWLPDAMAGPAPVSALIHAATMVAAGSYVVARLYPVFLAAPAALTVLAVLAGISAVGAALAALAAEDLKRLLAYSTISQVGLMLAALAVGGRLAAIAHLISHGAFKALLFLATGTVIVAVGSTLLARMGGLRRTMPLTCVCMTIGWAALAAVPPTAGFFSKDAILAAAAQPSSVVSPATAVFVVGCTMLTTVVTAAYATRAWLLIFFGERTKTVMGDPGPSMAAPLVGLAGTALLLGLAVRYVPELLPDPFVAAESAVLVTAGIIAAYVPWRLRSAGDPAALLGAARPLLASAFGTDTMYERTVLPAVMQLSRTVARFDDRAISRTVTGTGRAAGRLGAVLRLAQNGNLQAYLTGMLAGTALLALGLVVLR</sequence>
<proteinExistence type="predicted"/>
<protein>
    <submittedName>
        <fullName evidence="9">NADH-quinone oxidoreductase subunit L</fullName>
    </submittedName>
</protein>
<feature type="transmembrane region" description="Helical" evidence="6">
    <location>
        <begin position="414"/>
        <end position="438"/>
    </location>
</feature>
<dbReference type="PRINTS" id="PR01434">
    <property type="entry name" value="NADHDHGNASE5"/>
</dbReference>
<feature type="transmembrane region" description="Helical" evidence="6">
    <location>
        <begin position="65"/>
        <end position="83"/>
    </location>
</feature>
<keyword evidence="3 6" id="KW-1133">Transmembrane helix</keyword>
<dbReference type="Pfam" id="PF00361">
    <property type="entry name" value="Proton_antipo_M"/>
    <property type="match status" value="1"/>
</dbReference>
<feature type="transmembrane region" description="Helical" evidence="6">
    <location>
        <begin position="272"/>
        <end position="299"/>
    </location>
</feature>
<evidence type="ECO:0000256" key="2">
    <source>
        <dbReference type="ARBA" id="ARBA00022692"/>
    </source>
</evidence>
<feature type="transmembrane region" description="Helical" evidence="6">
    <location>
        <begin position="586"/>
        <end position="605"/>
    </location>
</feature>
<evidence type="ECO:0000256" key="3">
    <source>
        <dbReference type="ARBA" id="ARBA00022989"/>
    </source>
</evidence>
<dbReference type="NCBIfam" id="TIGR01974">
    <property type="entry name" value="NDH_I_L"/>
    <property type="match status" value="1"/>
</dbReference>
<dbReference type="EMBL" id="BAAANY010000005">
    <property type="protein sequence ID" value="GAA1666759.1"/>
    <property type="molecule type" value="Genomic_DNA"/>
</dbReference>
<accession>A0ABN2G7R5</accession>
<dbReference type="InterPro" id="IPR018393">
    <property type="entry name" value="NADHpl_OxRdtase_5_subgr"/>
</dbReference>
<evidence type="ECO:0000256" key="4">
    <source>
        <dbReference type="ARBA" id="ARBA00023136"/>
    </source>
</evidence>
<evidence type="ECO:0000259" key="8">
    <source>
        <dbReference type="Pfam" id="PF00662"/>
    </source>
</evidence>
<feature type="transmembrane region" description="Helical" evidence="6">
    <location>
        <begin position="209"/>
        <end position="227"/>
    </location>
</feature>
<evidence type="ECO:0000313" key="10">
    <source>
        <dbReference type="Proteomes" id="UP001500618"/>
    </source>
</evidence>
<dbReference type="RefSeq" id="WP_344308418.1">
    <property type="nucleotide sequence ID" value="NZ_BAAANY010000005.1"/>
</dbReference>
<keyword evidence="2 5" id="KW-0812">Transmembrane</keyword>
<evidence type="ECO:0000313" key="9">
    <source>
        <dbReference type="EMBL" id="GAA1666759.1"/>
    </source>
</evidence>
<feature type="domain" description="NADH:quinone oxidoreductase/Mrp antiporter transmembrane" evidence="7">
    <location>
        <begin position="136"/>
        <end position="413"/>
    </location>
</feature>
<name>A0ABN2G7R5_9ACTN</name>
<keyword evidence="4 6" id="KW-0472">Membrane</keyword>
<evidence type="ECO:0000256" key="5">
    <source>
        <dbReference type="RuleBase" id="RU000320"/>
    </source>
</evidence>
<feature type="transmembrane region" description="Helical" evidence="6">
    <location>
        <begin position="485"/>
        <end position="504"/>
    </location>
</feature>
<evidence type="ECO:0000259" key="7">
    <source>
        <dbReference type="Pfam" id="PF00361"/>
    </source>
</evidence>
<dbReference type="InterPro" id="IPR001750">
    <property type="entry name" value="ND/Mrp_TM"/>
</dbReference>
<keyword evidence="10" id="KW-1185">Reference proteome</keyword>
<feature type="transmembrane region" description="Helical" evidence="6">
    <location>
        <begin position="372"/>
        <end position="394"/>
    </location>
</feature>
<feature type="transmembrane region" description="Helical" evidence="6">
    <location>
        <begin position="89"/>
        <end position="111"/>
    </location>
</feature>
<dbReference type="InterPro" id="IPR001516">
    <property type="entry name" value="Proton_antipo_N"/>
</dbReference>
<dbReference type="Gene3D" id="1.20.5.2700">
    <property type="match status" value="1"/>
</dbReference>
<organism evidence="9 10">
    <name type="scientific">Fodinicola feengrottensis</name>
    <dbReference type="NCBI Taxonomy" id="435914"/>
    <lineage>
        <taxon>Bacteria</taxon>
        <taxon>Bacillati</taxon>
        <taxon>Actinomycetota</taxon>
        <taxon>Actinomycetes</taxon>
        <taxon>Mycobacteriales</taxon>
        <taxon>Fodinicola</taxon>
    </lineage>
</organism>
<feature type="transmembrane region" description="Helical" evidence="6">
    <location>
        <begin position="342"/>
        <end position="360"/>
    </location>
</feature>
<dbReference type="Proteomes" id="UP001500618">
    <property type="component" value="Unassembled WGS sequence"/>
</dbReference>
<comment type="subcellular location">
    <subcellularLocation>
        <location evidence="1">Endomembrane system</location>
        <topology evidence="1">Multi-pass membrane protein</topology>
    </subcellularLocation>
    <subcellularLocation>
        <location evidence="5">Membrane</location>
        <topology evidence="5">Multi-pass membrane protein</topology>
    </subcellularLocation>
</comment>
<reference evidence="9 10" key="1">
    <citation type="journal article" date="2019" name="Int. J. Syst. Evol. Microbiol.">
        <title>The Global Catalogue of Microorganisms (GCM) 10K type strain sequencing project: providing services to taxonomists for standard genome sequencing and annotation.</title>
        <authorList>
            <consortium name="The Broad Institute Genomics Platform"/>
            <consortium name="The Broad Institute Genome Sequencing Center for Infectious Disease"/>
            <person name="Wu L."/>
            <person name="Ma J."/>
        </authorList>
    </citation>
    <scope>NUCLEOTIDE SEQUENCE [LARGE SCALE GENOMIC DNA]</scope>
    <source>
        <strain evidence="9 10">JCM 14718</strain>
    </source>
</reference>
<feature type="transmembrane region" description="Helical" evidence="6">
    <location>
        <begin position="118"/>
        <end position="136"/>
    </location>
</feature>
<gene>
    <name evidence="9" type="ORF">GCM10009765_15280</name>
</gene>
<dbReference type="PRINTS" id="PR01435">
    <property type="entry name" value="NPOXDRDTASE5"/>
</dbReference>
<feature type="transmembrane region" description="Helical" evidence="6">
    <location>
        <begin position="458"/>
        <end position="479"/>
    </location>
</feature>
<feature type="transmembrane region" description="Helical" evidence="6">
    <location>
        <begin position="306"/>
        <end position="330"/>
    </location>
</feature>